<feature type="coiled-coil region" evidence="3">
    <location>
        <begin position="310"/>
        <end position="344"/>
    </location>
</feature>
<dbReference type="InterPro" id="IPR003423">
    <property type="entry name" value="OMP_efflux"/>
</dbReference>
<sequence length="415" mass="44981">MKKPWKMAACGLPALLWLSAAQATTLEASLQAAQSWSAGLSANAHQVNALENMAVSAGQLPDPKLLVGIDNVPVQGNNSRRLTREGMTMEKIGISQTWVSGTKRQRKVDTLLAQAREVEAGKGVILAQLQRDTAQAWLTLAIARKTLAAIDEQLAETQRQVAVQKASVASGSAQPDSTVDISLAVNEMLNLQDNARRDVEVARARLMQLTGEEITQTSGPFPRIERLPATAAVLLEGVQQHPEIIQAARAADVAKARSQQSAVAGQPDVGVQVYYGHRGDGMDDLAGIQLSVDLPLFQGKRQDKDYSADLSRAMEAKDQLTLLVREHKAQLNALIAQYQSAQAIYQRQRDTVLPLLQAKYRLTEAQYRAGNSTLAALLAARRAQLNGNITLSNNQQAMATAWAAIRYLTVQDSPQ</sequence>
<dbReference type="GO" id="GO:0009279">
    <property type="term" value="C:cell outer membrane"/>
    <property type="evidence" value="ECO:0007669"/>
    <property type="project" value="UniProtKB-SubCell"/>
</dbReference>
<dbReference type="OrthoDB" id="5607838at2"/>
<dbReference type="PANTHER" id="PTHR30203">
    <property type="entry name" value="OUTER MEMBRANE CATION EFFLUX PROTEIN"/>
    <property type="match status" value="1"/>
</dbReference>
<organism evidence="5 6">
    <name type="scientific">Mangrovibacter phragmitis</name>
    <dbReference type="NCBI Taxonomy" id="1691903"/>
    <lineage>
        <taxon>Bacteria</taxon>
        <taxon>Pseudomonadati</taxon>
        <taxon>Pseudomonadota</taxon>
        <taxon>Gammaproteobacteria</taxon>
        <taxon>Enterobacterales</taxon>
        <taxon>Enterobacteriaceae</taxon>
        <taxon>Mangrovibacter</taxon>
    </lineage>
</organism>
<dbReference type="InterPro" id="IPR010131">
    <property type="entry name" value="MdtP/NodT-like"/>
</dbReference>
<feature type="signal peptide" evidence="4">
    <location>
        <begin position="1"/>
        <end position="23"/>
    </location>
</feature>
<keyword evidence="6" id="KW-1185">Reference proteome</keyword>
<dbReference type="Pfam" id="PF02321">
    <property type="entry name" value="OEP"/>
    <property type="match status" value="1"/>
</dbReference>
<evidence type="ECO:0000256" key="1">
    <source>
        <dbReference type="ARBA" id="ARBA00004459"/>
    </source>
</evidence>
<dbReference type="GO" id="GO:0015562">
    <property type="term" value="F:efflux transmembrane transporter activity"/>
    <property type="evidence" value="ECO:0007669"/>
    <property type="project" value="InterPro"/>
</dbReference>
<feature type="chain" id="PRO_5008596710" evidence="4">
    <location>
        <begin position="24"/>
        <end position="415"/>
    </location>
</feature>
<keyword evidence="3" id="KW-0175">Coiled coil</keyword>
<evidence type="ECO:0000256" key="2">
    <source>
        <dbReference type="ARBA" id="ARBA00007613"/>
    </source>
</evidence>
<evidence type="ECO:0000256" key="3">
    <source>
        <dbReference type="SAM" id="Coils"/>
    </source>
</evidence>
<name>A0A1B7L5L8_9ENTR</name>
<dbReference type="Proteomes" id="UP000078225">
    <property type="component" value="Unassembled WGS sequence"/>
</dbReference>
<comment type="subcellular location">
    <subcellularLocation>
        <location evidence="1">Cell outer membrane</location>
        <topology evidence="1">Lipid-anchor</topology>
    </subcellularLocation>
</comment>
<comment type="similarity">
    <text evidence="2">Belongs to the outer membrane factor (OMF) (TC 1.B.17) family.</text>
</comment>
<dbReference type="SUPFAM" id="SSF56954">
    <property type="entry name" value="Outer membrane efflux proteins (OEP)"/>
    <property type="match status" value="1"/>
</dbReference>
<comment type="caution">
    <text evidence="5">The sequence shown here is derived from an EMBL/GenBank/DDBJ whole genome shotgun (WGS) entry which is preliminary data.</text>
</comment>
<dbReference type="PANTHER" id="PTHR30203:SF24">
    <property type="entry name" value="BLR4935 PROTEIN"/>
    <property type="match status" value="1"/>
</dbReference>
<dbReference type="Gene3D" id="1.20.1600.10">
    <property type="entry name" value="Outer membrane efflux proteins (OEP)"/>
    <property type="match status" value="1"/>
</dbReference>
<dbReference type="AlphaFoldDB" id="A0A1B7L5L8"/>
<evidence type="ECO:0000256" key="4">
    <source>
        <dbReference type="SAM" id="SignalP"/>
    </source>
</evidence>
<dbReference type="EMBL" id="LYRP01000006">
    <property type="protein sequence ID" value="OAT77647.1"/>
    <property type="molecule type" value="Genomic_DNA"/>
</dbReference>
<protein>
    <submittedName>
        <fullName evidence="5">Heavy metal RND transporter</fullName>
    </submittedName>
</protein>
<keyword evidence="4" id="KW-0732">Signal</keyword>
<dbReference type="RefSeq" id="WP_064596650.1">
    <property type="nucleotide sequence ID" value="NZ_CP134782.1"/>
</dbReference>
<evidence type="ECO:0000313" key="5">
    <source>
        <dbReference type="EMBL" id="OAT77647.1"/>
    </source>
</evidence>
<reference evidence="6" key="1">
    <citation type="submission" date="2016-05" db="EMBL/GenBank/DDBJ databases">
        <authorList>
            <person name="Behera P."/>
            <person name="Vaishampayan P."/>
            <person name="Singh N."/>
            <person name="Raina V."/>
            <person name="Suar M."/>
            <person name="Pattnaik A."/>
            <person name="Rastogi G."/>
        </authorList>
    </citation>
    <scope>NUCLEOTIDE SEQUENCE [LARGE SCALE GENOMIC DNA]</scope>
    <source>
        <strain evidence="6">MP23</strain>
    </source>
</reference>
<dbReference type="STRING" id="1691903.A9B99_20805"/>
<evidence type="ECO:0000313" key="6">
    <source>
        <dbReference type="Proteomes" id="UP000078225"/>
    </source>
</evidence>
<proteinExistence type="inferred from homology"/>
<accession>A0A1B7L5L8</accession>
<gene>
    <name evidence="5" type="ORF">A9B99_20805</name>
</gene>